<dbReference type="EC" id="3.7.1.5" evidence="4"/>
<name>A0AAW8NBM1_PSEOX</name>
<dbReference type="GO" id="GO:0046872">
    <property type="term" value="F:metal ion binding"/>
    <property type="evidence" value="ECO:0007669"/>
    <property type="project" value="UniProtKB-KW"/>
</dbReference>
<sequence>MKLLTLRLTSGDTATGTEARTTAVRQDGDTLTEIPGFADVGALLQDPAWETTAKAANGATHPLDGADLAAVVPSPGKIICVGHNYRNHIKEMGREVPEYPTLFAKYAESLIGPNDDLALPQESDTVDWEAELAVVIGKQGRRISEADAAGHIAGYAVLNDISMRDYQFRTIQWLQGKTWEKSTPFGPALVTKDEFIPGPLMTSAVDGDVQQSTPTSDLVFTPEFLVSYISTIITLNPGDVIATGTPGGVGHAQDPKRYLQEGQVLVTAIEGLGQLKNRVVKEA</sequence>
<dbReference type="FunFam" id="3.90.850.10:FF:000002">
    <property type="entry name" value="2-hydroxyhepta-2,4-diene-1,7-dioate isomerase"/>
    <property type="match status" value="1"/>
</dbReference>
<gene>
    <name evidence="4" type="ORF">J2X12_002139</name>
</gene>
<evidence type="ECO:0000313" key="4">
    <source>
        <dbReference type="EMBL" id="MDR7164120.1"/>
    </source>
</evidence>
<dbReference type="EMBL" id="JAVDWN010000006">
    <property type="protein sequence ID" value="MDR7164120.1"/>
    <property type="molecule type" value="Genomic_DNA"/>
</dbReference>
<evidence type="ECO:0000313" key="5">
    <source>
        <dbReference type="Proteomes" id="UP001262032"/>
    </source>
</evidence>
<dbReference type="Pfam" id="PF01557">
    <property type="entry name" value="FAA_hydrolase"/>
    <property type="match status" value="1"/>
</dbReference>
<dbReference type="GO" id="GO:0016853">
    <property type="term" value="F:isomerase activity"/>
    <property type="evidence" value="ECO:0007669"/>
    <property type="project" value="UniProtKB-ARBA"/>
</dbReference>
<keyword evidence="4" id="KW-0378">Hydrolase</keyword>
<dbReference type="InterPro" id="IPR051121">
    <property type="entry name" value="FAH"/>
</dbReference>
<proteinExistence type="inferred from homology"/>
<comment type="similarity">
    <text evidence="1">Belongs to the FAH family.</text>
</comment>
<dbReference type="InterPro" id="IPR011234">
    <property type="entry name" value="Fumarylacetoacetase-like_C"/>
</dbReference>
<dbReference type="Proteomes" id="UP001262032">
    <property type="component" value="Unassembled WGS sequence"/>
</dbReference>
<dbReference type="RefSeq" id="WP_310111550.1">
    <property type="nucleotide sequence ID" value="NZ_JAVDTN010000006.1"/>
</dbReference>
<evidence type="ECO:0000259" key="3">
    <source>
        <dbReference type="Pfam" id="PF01557"/>
    </source>
</evidence>
<organism evidence="4 5">
    <name type="scientific">Pseudarthrobacter oxydans</name>
    <name type="common">Arthrobacter oxydans</name>
    <dbReference type="NCBI Taxonomy" id="1671"/>
    <lineage>
        <taxon>Bacteria</taxon>
        <taxon>Bacillati</taxon>
        <taxon>Actinomycetota</taxon>
        <taxon>Actinomycetes</taxon>
        <taxon>Micrococcales</taxon>
        <taxon>Micrococcaceae</taxon>
        <taxon>Pseudarthrobacter</taxon>
    </lineage>
</organism>
<accession>A0AAW8NBM1</accession>
<dbReference type="PANTHER" id="PTHR42796">
    <property type="entry name" value="FUMARYLACETOACETATE HYDROLASE DOMAIN-CONTAINING PROTEIN 2A-RELATED"/>
    <property type="match status" value="1"/>
</dbReference>
<dbReference type="PANTHER" id="PTHR42796:SF4">
    <property type="entry name" value="FUMARYLACETOACETATE HYDROLASE DOMAIN-CONTAINING PROTEIN 2A"/>
    <property type="match status" value="1"/>
</dbReference>
<keyword evidence="2" id="KW-0479">Metal-binding</keyword>
<dbReference type="InterPro" id="IPR036663">
    <property type="entry name" value="Fumarylacetoacetase_C_sf"/>
</dbReference>
<dbReference type="GeneID" id="97422443"/>
<dbReference type="AlphaFoldDB" id="A0AAW8NBM1"/>
<feature type="domain" description="Fumarylacetoacetase-like C-terminal" evidence="3">
    <location>
        <begin position="77"/>
        <end position="280"/>
    </location>
</feature>
<evidence type="ECO:0000256" key="1">
    <source>
        <dbReference type="ARBA" id="ARBA00010211"/>
    </source>
</evidence>
<evidence type="ECO:0000256" key="2">
    <source>
        <dbReference type="ARBA" id="ARBA00022723"/>
    </source>
</evidence>
<dbReference type="GO" id="GO:0019752">
    <property type="term" value="P:carboxylic acid metabolic process"/>
    <property type="evidence" value="ECO:0007669"/>
    <property type="project" value="UniProtKB-ARBA"/>
</dbReference>
<dbReference type="Gene3D" id="3.90.850.10">
    <property type="entry name" value="Fumarylacetoacetase-like, C-terminal domain"/>
    <property type="match status" value="1"/>
</dbReference>
<reference evidence="4" key="1">
    <citation type="submission" date="2023-07" db="EMBL/GenBank/DDBJ databases">
        <title>Sorghum-associated microbial communities from plants grown in Nebraska, USA.</title>
        <authorList>
            <person name="Schachtman D."/>
        </authorList>
    </citation>
    <scope>NUCLEOTIDE SEQUENCE</scope>
    <source>
        <strain evidence="4">BE261</strain>
    </source>
</reference>
<comment type="caution">
    <text evidence="4">The sequence shown here is derived from an EMBL/GenBank/DDBJ whole genome shotgun (WGS) entry which is preliminary data.</text>
</comment>
<dbReference type="SUPFAM" id="SSF56529">
    <property type="entry name" value="FAH"/>
    <property type="match status" value="1"/>
</dbReference>
<dbReference type="GO" id="GO:0047621">
    <property type="term" value="F:acylpyruvate hydrolase activity"/>
    <property type="evidence" value="ECO:0007669"/>
    <property type="project" value="UniProtKB-EC"/>
</dbReference>
<protein>
    <submittedName>
        <fullName evidence="4">Acylpyruvate hydrolase</fullName>
        <ecNumber evidence="4">3.7.1.5</ecNumber>
    </submittedName>
</protein>